<dbReference type="Proteomes" id="UP000040453">
    <property type="component" value="Unassembled WGS sequence"/>
</dbReference>
<dbReference type="STRING" id="545501.BN997_03717"/>
<dbReference type="EMBL" id="CDGG01000001">
    <property type="protein sequence ID" value="CEI83796.1"/>
    <property type="molecule type" value="Genomic_DNA"/>
</dbReference>
<comment type="similarity">
    <text evidence="2 4">Belongs to the GerABKA family.</text>
</comment>
<dbReference type="InterPro" id="IPR050768">
    <property type="entry name" value="UPF0353/GerABKA_families"/>
</dbReference>
<evidence type="ECO:0000256" key="3">
    <source>
        <dbReference type="ARBA" id="ARBA00023136"/>
    </source>
</evidence>
<evidence type="ECO:0000313" key="6">
    <source>
        <dbReference type="EMBL" id="CEI83796.1"/>
    </source>
</evidence>
<dbReference type="InterPro" id="IPR004995">
    <property type="entry name" value="Spore_Ger"/>
</dbReference>
<feature type="transmembrane region" description="Helical" evidence="5">
    <location>
        <begin position="412"/>
        <end position="441"/>
    </location>
</feature>
<protein>
    <submittedName>
        <fullName evidence="6">Spore germination protein A1</fullName>
    </submittedName>
</protein>
<evidence type="ECO:0000256" key="1">
    <source>
        <dbReference type="ARBA" id="ARBA00004141"/>
    </source>
</evidence>
<dbReference type="PANTHER" id="PTHR22550">
    <property type="entry name" value="SPORE GERMINATION PROTEIN"/>
    <property type="match status" value="1"/>
</dbReference>
<proteinExistence type="inferred from homology"/>
<dbReference type="RefSeq" id="WP_042534234.1">
    <property type="nucleotide sequence ID" value="NZ_CAXOIH010000007.1"/>
</dbReference>
<dbReference type="Pfam" id="PF03323">
    <property type="entry name" value="GerA"/>
    <property type="match status" value="1"/>
</dbReference>
<dbReference type="AlphaFoldDB" id="A0A0A1MYI5"/>
<keyword evidence="3 4" id="KW-0472">Membrane</keyword>
<name>A0A0A1MYI5_9BACI</name>
<keyword evidence="7" id="KW-1185">Reference proteome</keyword>
<feature type="transmembrane region" description="Helical" evidence="5">
    <location>
        <begin position="293"/>
        <end position="314"/>
    </location>
</feature>
<sequence>MQTDKEKKSPISPHIDDIYAYMKKRVGLEKSYDLGYRETVVLNQRIQMYYVNGLTDTSVVQQILRVMVEINDNESESDKIGKIIENRLVHQQVEHVQTMDEAVDEVLSGLIAVFIDGKEYAQIIDVRNYPGRTPEEPDTEKVIRGSRDGYTENIVENTALTRRRLRDESLRNEMMKVGERSKTDVCITYIEDIANPNLVKHLKNLIGKIQVDGMSMSDKSLEEFLLVKKWNIYPLVRYTERPDVATSHLLEGHVIIFVDTSPSAIIIPTTFFHHLQHAEEYRQVPTIGTCIRFIRFLAVLAALFLLPTWLLFAVEPSLLPDKLSFIGPNDEGNIPITVQIIIATIGIEFLRMAAIHTPTPLSTAMGLIAAVLIGEIAIEVGLFSPEVILYISTAAIGNYVTPSYELSVANKVVTIILVLAVGLFGFPGYMIGITLYIFFIVQIRSMRTPYMWPLLPFNLNAMKQIIFRMPVPNNKHRPSIVHPRNNYRRP</sequence>
<evidence type="ECO:0000256" key="2">
    <source>
        <dbReference type="ARBA" id="ARBA00005278"/>
    </source>
</evidence>
<dbReference type="OrthoDB" id="9772630at2"/>
<keyword evidence="5" id="KW-0812">Transmembrane</keyword>
<dbReference type="PIRSF" id="PIRSF005690">
    <property type="entry name" value="GerBA"/>
    <property type="match status" value="1"/>
</dbReference>
<dbReference type="GO" id="GO:0005886">
    <property type="term" value="C:plasma membrane"/>
    <property type="evidence" value="ECO:0007669"/>
    <property type="project" value="UniProtKB-SubCell"/>
</dbReference>
<feature type="transmembrane region" description="Helical" evidence="5">
    <location>
        <begin position="366"/>
        <end position="392"/>
    </location>
</feature>
<evidence type="ECO:0000256" key="5">
    <source>
        <dbReference type="SAM" id="Phobius"/>
    </source>
</evidence>
<gene>
    <name evidence="6" type="primary">gerAA_1</name>
    <name evidence="6" type="ORF">BN997_03717</name>
</gene>
<dbReference type="GO" id="GO:0009847">
    <property type="term" value="P:spore germination"/>
    <property type="evidence" value="ECO:0007669"/>
    <property type="project" value="UniProtKB-UniRule"/>
</dbReference>
<accession>A0A0A1MYI5</accession>
<keyword evidence="5" id="KW-1133">Transmembrane helix</keyword>
<feature type="transmembrane region" description="Helical" evidence="5">
    <location>
        <begin position="334"/>
        <end position="354"/>
    </location>
</feature>
<evidence type="ECO:0000256" key="4">
    <source>
        <dbReference type="PIRNR" id="PIRNR005690"/>
    </source>
</evidence>
<evidence type="ECO:0000313" key="7">
    <source>
        <dbReference type="Proteomes" id="UP000040453"/>
    </source>
</evidence>
<comment type="subcellular location">
    <subcellularLocation>
        <location evidence="4">Cell membrane</location>
    </subcellularLocation>
    <subcellularLocation>
        <location evidence="1">Membrane</location>
        <topology evidence="1">Multi-pass membrane protein</topology>
    </subcellularLocation>
</comment>
<reference evidence="6 7" key="1">
    <citation type="submission" date="2014-11" db="EMBL/GenBank/DDBJ databases">
        <authorList>
            <person name="Urmite Genomes Urmite Genomes"/>
        </authorList>
    </citation>
    <scope>NUCLEOTIDE SEQUENCE [LARGE SCALE GENOMIC DNA]</scope>
    <source>
        <strain evidence="6 7">Oc5</strain>
    </source>
</reference>
<dbReference type="PANTHER" id="PTHR22550:SF9">
    <property type="entry name" value="STAGE V SPORULATION PROTEIN AF"/>
    <property type="match status" value="1"/>
</dbReference>
<organism evidence="6 7">
    <name type="scientific">Oceanobacillus oncorhynchi</name>
    <dbReference type="NCBI Taxonomy" id="545501"/>
    <lineage>
        <taxon>Bacteria</taxon>
        <taxon>Bacillati</taxon>
        <taxon>Bacillota</taxon>
        <taxon>Bacilli</taxon>
        <taxon>Bacillales</taxon>
        <taxon>Bacillaceae</taxon>
        <taxon>Oceanobacillus</taxon>
    </lineage>
</organism>